<dbReference type="RefSeq" id="WP_161812980.1">
    <property type="nucleotide sequence ID" value="NZ_BLJN01000003.1"/>
</dbReference>
<comment type="catalytic activity">
    <reaction evidence="1">
        <text>ATP + protein L-histidine = ADP + protein N-phospho-L-histidine.</text>
        <dbReference type="EC" id="2.7.13.3"/>
    </reaction>
</comment>
<evidence type="ECO:0000259" key="9">
    <source>
        <dbReference type="PROSITE" id="PS50109"/>
    </source>
</evidence>
<dbReference type="InterPro" id="IPR029016">
    <property type="entry name" value="GAF-like_dom_sf"/>
</dbReference>
<dbReference type="InterPro" id="IPR004358">
    <property type="entry name" value="Sig_transdc_His_kin-like_C"/>
</dbReference>
<dbReference type="InterPro" id="IPR005467">
    <property type="entry name" value="His_kinase_dom"/>
</dbReference>
<evidence type="ECO:0000256" key="3">
    <source>
        <dbReference type="ARBA" id="ARBA00022553"/>
    </source>
</evidence>
<keyword evidence="6" id="KW-0418">Kinase</keyword>
<dbReference type="Gene3D" id="3.30.565.10">
    <property type="entry name" value="Histidine kinase-like ATPase, C-terminal domain"/>
    <property type="match status" value="1"/>
</dbReference>
<dbReference type="AlphaFoldDB" id="A0A829YEE0"/>
<name>A0A829YEE0_9GAMM</name>
<evidence type="ECO:0000256" key="5">
    <source>
        <dbReference type="ARBA" id="ARBA00022741"/>
    </source>
</evidence>
<keyword evidence="5" id="KW-0547">Nucleotide-binding</keyword>
<keyword evidence="4" id="KW-0808">Transferase</keyword>
<evidence type="ECO:0000256" key="2">
    <source>
        <dbReference type="ARBA" id="ARBA00012438"/>
    </source>
</evidence>
<dbReference type="GO" id="GO:0005524">
    <property type="term" value="F:ATP binding"/>
    <property type="evidence" value="ECO:0007669"/>
    <property type="project" value="UniProtKB-KW"/>
</dbReference>
<accession>A0A829YEE0</accession>
<gene>
    <name evidence="10" type="ORF">GCM10011487_33130</name>
</gene>
<dbReference type="InterPro" id="IPR036890">
    <property type="entry name" value="HATPase_C_sf"/>
</dbReference>
<reference evidence="11" key="1">
    <citation type="submission" date="2020-01" db="EMBL/GenBank/DDBJ databases">
        <title>'Steroidobacter agaridevorans' sp. nov., agar-degrading bacteria isolated from rhizosphere soils.</title>
        <authorList>
            <person name="Ikenaga M."/>
            <person name="Kataoka M."/>
            <person name="Murouchi A."/>
            <person name="Katsuragi S."/>
            <person name="Sakai M."/>
        </authorList>
    </citation>
    <scope>NUCLEOTIDE SEQUENCE [LARGE SCALE GENOMIC DNA]</scope>
    <source>
        <strain evidence="11">YU21-B</strain>
    </source>
</reference>
<dbReference type="Pfam" id="PF02518">
    <property type="entry name" value="HATPase_c"/>
    <property type="match status" value="1"/>
</dbReference>
<evidence type="ECO:0000256" key="1">
    <source>
        <dbReference type="ARBA" id="ARBA00000085"/>
    </source>
</evidence>
<evidence type="ECO:0000313" key="11">
    <source>
        <dbReference type="Proteomes" id="UP000445000"/>
    </source>
</evidence>
<dbReference type="SMART" id="SM00065">
    <property type="entry name" value="GAF"/>
    <property type="match status" value="1"/>
</dbReference>
<dbReference type="PRINTS" id="PR00344">
    <property type="entry name" value="BCTRLSENSOR"/>
</dbReference>
<evidence type="ECO:0000313" key="10">
    <source>
        <dbReference type="EMBL" id="GFE81313.1"/>
    </source>
</evidence>
<keyword evidence="11" id="KW-1185">Reference proteome</keyword>
<dbReference type="PANTHER" id="PTHR43065:SF46">
    <property type="entry name" value="C4-DICARBOXYLATE TRANSPORT SENSOR PROTEIN DCTB"/>
    <property type="match status" value="1"/>
</dbReference>
<dbReference type="SUPFAM" id="SSF55874">
    <property type="entry name" value="ATPase domain of HSP90 chaperone/DNA topoisomerase II/histidine kinase"/>
    <property type="match status" value="1"/>
</dbReference>
<dbReference type="GO" id="GO:0000155">
    <property type="term" value="F:phosphorelay sensor kinase activity"/>
    <property type="evidence" value="ECO:0007669"/>
    <property type="project" value="InterPro"/>
</dbReference>
<dbReference type="InterPro" id="IPR003018">
    <property type="entry name" value="GAF"/>
</dbReference>
<dbReference type="CDD" id="cd00082">
    <property type="entry name" value="HisKA"/>
    <property type="match status" value="1"/>
</dbReference>
<organism evidence="10 11">
    <name type="scientific">Steroidobacter agaridevorans</name>
    <dbReference type="NCBI Taxonomy" id="2695856"/>
    <lineage>
        <taxon>Bacteria</taxon>
        <taxon>Pseudomonadati</taxon>
        <taxon>Pseudomonadota</taxon>
        <taxon>Gammaproteobacteria</taxon>
        <taxon>Steroidobacterales</taxon>
        <taxon>Steroidobacteraceae</taxon>
        <taxon>Steroidobacter</taxon>
    </lineage>
</organism>
<evidence type="ECO:0000256" key="8">
    <source>
        <dbReference type="ARBA" id="ARBA00023012"/>
    </source>
</evidence>
<keyword evidence="3" id="KW-0597">Phosphoprotein</keyword>
<protein>
    <recommendedName>
        <fullName evidence="2">histidine kinase</fullName>
        <ecNumber evidence="2">2.7.13.3</ecNumber>
    </recommendedName>
</protein>
<proteinExistence type="predicted"/>
<dbReference type="SMART" id="SM00387">
    <property type="entry name" value="HATPase_c"/>
    <property type="match status" value="1"/>
</dbReference>
<dbReference type="Pfam" id="PF00512">
    <property type="entry name" value="HisKA"/>
    <property type="match status" value="1"/>
</dbReference>
<feature type="domain" description="Histidine kinase" evidence="9">
    <location>
        <begin position="210"/>
        <end position="426"/>
    </location>
</feature>
<dbReference type="EC" id="2.7.13.3" evidence="2"/>
<keyword evidence="8" id="KW-0902">Two-component regulatory system</keyword>
<dbReference type="InterPro" id="IPR036097">
    <property type="entry name" value="HisK_dim/P_sf"/>
</dbReference>
<dbReference type="SMART" id="SM00388">
    <property type="entry name" value="HisKA"/>
    <property type="match status" value="1"/>
</dbReference>
<keyword evidence="7" id="KW-0067">ATP-binding</keyword>
<evidence type="ECO:0000256" key="7">
    <source>
        <dbReference type="ARBA" id="ARBA00022840"/>
    </source>
</evidence>
<dbReference type="Pfam" id="PF01590">
    <property type="entry name" value="GAF"/>
    <property type="match status" value="1"/>
</dbReference>
<dbReference type="InterPro" id="IPR003661">
    <property type="entry name" value="HisK_dim/P_dom"/>
</dbReference>
<dbReference type="EMBL" id="BLJN01000003">
    <property type="protein sequence ID" value="GFE81313.1"/>
    <property type="molecule type" value="Genomic_DNA"/>
</dbReference>
<dbReference type="Gene3D" id="1.10.287.130">
    <property type="match status" value="1"/>
</dbReference>
<evidence type="ECO:0000256" key="6">
    <source>
        <dbReference type="ARBA" id="ARBA00022777"/>
    </source>
</evidence>
<evidence type="ECO:0000256" key="4">
    <source>
        <dbReference type="ARBA" id="ARBA00022679"/>
    </source>
</evidence>
<dbReference type="SUPFAM" id="SSF55781">
    <property type="entry name" value="GAF domain-like"/>
    <property type="match status" value="1"/>
</dbReference>
<dbReference type="Proteomes" id="UP000445000">
    <property type="component" value="Unassembled WGS sequence"/>
</dbReference>
<dbReference type="Gene3D" id="3.30.450.40">
    <property type="match status" value="1"/>
</dbReference>
<dbReference type="PROSITE" id="PS50109">
    <property type="entry name" value="HIS_KIN"/>
    <property type="match status" value="1"/>
</dbReference>
<comment type="caution">
    <text evidence="10">The sequence shown here is derived from an EMBL/GenBank/DDBJ whole genome shotgun (WGS) entry which is preliminary data.</text>
</comment>
<dbReference type="SUPFAM" id="SSF47384">
    <property type="entry name" value="Homodimeric domain of signal transducing histidine kinase"/>
    <property type="match status" value="1"/>
</dbReference>
<sequence length="430" mass="47372">MSADTQQGEGSGSPASFATERMQLARLHASPASRLRDLWLQLSEIAARTLNVERVGVWILADEDRALRCRYLLQFSSQQVFQGAVLRAQDFPTYFQALQQQRTIAADDALSATTTGELRESYLEPLGITSLLDAPIYVGGKVVGVVCHEHIGAPRMWSEAESDFAATIADTIARLYGEYEHRHAETALESYQLHLMELHRMEALGRMAAGVAHDFRGIVSIALGFTELIRRVPNLAPQADHYAQRVIEALQRGQNLTQEIMNFGKDDPVSPRVLDIGAALSKCSHMFRVLLGTGIRLRVRSSGPVSRVFMDASQFERMMLNLVINARDAMPSGGDLDIDYQDAIIGDEDDERATYVAIYVRDSGVGMDEMTRLNAFKPFFTTKGDRGTGLGLVIVDQIVARAGGRVKIDSDVGRGTTLQVYLPRIAAAAR</sequence>
<dbReference type="PANTHER" id="PTHR43065">
    <property type="entry name" value="SENSOR HISTIDINE KINASE"/>
    <property type="match status" value="1"/>
</dbReference>
<dbReference type="InterPro" id="IPR003594">
    <property type="entry name" value="HATPase_dom"/>
</dbReference>